<accession>A0A8K1LEH9</accession>
<keyword evidence="2" id="KW-1185">Reference proteome</keyword>
<protein>
    <submittedName>
        <fullName evidence="1">Uncharacterized protein</fullName>
    </submittedName>
</protein>
<organism evidence="1 2">
    <name type="scientific">Zosterops borbonicus</name>
    <dbReference type="NCBI Taxonomy" id="364589"/>
    <lineage>
        <taxon>Eukaryota</taxon>
        <taxon>Metazoa</taxon>
        <taxon>Chordata</taxon>
        <taxon>Craniata</taxon>
        <taxon>Vertebrata</taxon>
        <taxon>Euteleostomi</taxon>
        <taxon>Archelosauria</taxon>
        <taxon>Archosauria</taxon>
        <taxon>Dinosauria</taxon>
        <taxon>Saurischia</taxon>
        <taxon>Theropoda</taxon>
        <taxon>Coelurosauria</taxon>
        <taxon>Aves</taxon>
        <taxon>Neognathae</taxon>
        <taxon>Neoaves</taxon>
        <taxon>Telluraves</taxon>
        <taxon>Australaves</taxon>
        <taxon>Passeriformes</taxon>
        <taxon>Sylvioidea</taxon>
        <taxon>Zosteropidae</taxon>
        <taxon>Zosterops</taxon>
    </lineage>
</organism>
<proteinExistence type="predicted"/>
<dbReference type="Proteomes" id="UP000796761">
    <property type="component" value="Unassembled WGS sequence"/>
</dbReference>
<evidence type="ECO:0000313" key="2">
    <source>
        <dbReference type="Proteomes" id="UP000796761"/>
    </source>
</evidence>
<dbReference type="AlphaFoldDB" id="A0A8K1LEH9"/>
<comment type="caution">
    <text evidence="1">The sequence shown here is derived from an EMBL/GenBank/DDBJ whole genome shotgun (WGS) entry which is preliminary data.</text>
</comment>
<dbReference type="EMBL" id="SWJQ01000790">
    <property type="protein sequence ID" value="TRZ10877.1"/>
    <property type="molecule type" value="Genomic_DNA"/>
</dbReference>
<evidence type="ECO:0000313" key="1">
    <source>
        <dbReference type="EMBL" id="TRZ10877.1"/>
    </source>
</evidence>
<name>A0A8K1LEH9_9PASS</name>
<gene>
    <name evidence="1" type="ORF">HGM15179_016226</name>
</gene>
<sequence length="201" mass="21806">MRCASSSHSDLIESLCSLHKKRKSGLALVDLGSSGADGKLQQLLHNSSPCEAPGAFPYGCVQEGKAQYNCLWFIRHSRFALFLLLNGREALRSAGHEKSKFTEQPMLNEIEARSALLFSLQEKADVSPRASLVLQLLWMLASGQLRLTRAGLAATSSLLLVAQHGWISMGQEGIGSPASHLMKPFGDHSVTSANTDYNNPN</sequence>
<reference evidence="1" key="1">
    <citation type="submission" date="2019-04" db="EMBL/GenBank/DDBJ databases">
        <title>Genome assembly of Zosterops borbonicus 15179.</title>
        <authorList>
            <person name="Leroy T."/>
            <person name="Anselmetti Y."/>
            <person name="Tilak M.-K."/>
            <person name="Nabholz B."/>
        </authorList>
    </citation>
    <scope>NUCLEOTIDE SEQUENCE</scope>
    <source>
        <strain evidence="1">HGM_15179</strain>
        <tissue evidence="1">Muscle</tissue>
    </source>
</reference>